<dbReference type="PANTHER" id="PTHR11592">
    <property type="entry name" value="GLUTATHIONE PEROXIDASE"/>
    <property type="match status" value="1"/>
</dbReference>
<dbReference type="PROSITE" id="PS51355">
    <property type="entry name" value="GLUTATHIONE_PEROXID_3"/>
    <property type="match status" value="1"/>
</dbReference>
<dbReference type="EMBL" id="MBDN02000448">
    <property type="protein sequence ID" value="RLN75238.1"/>
    <property type="molecule type" value="Genomic_DNA"/>
</dbReference>
<evidence type="ECO:0000256" key="4">
    <source>
        <dbReference type="RuleBase" id="RU000499"/>
    </source>
</evidence>
<dbReference type="Proteomes" id="UP000285624">
    <property type="component" value="Unassembled WGS sequence"/>
</dbReference>
<proteinExistence type="inferred from homology"/>
<feature type="compositionally biased region" description="Acidic residues" evidence="5">
    <location>
        <begin position="189"/>
        <end position="223"/>
    </location>
</feature>
<evidence type="ECO:0000256" key="3">
    <source>
        <dbReference type="ARBA" id="ARBA00023002"/>
    </source>
</evidence>
<name>A0A3R7FXB9_9STRA</name>
<evidence type="ECO:0000313" key="10">
    <source>
        <dbReference type="Proteomes" id="UP000285883"/>
    </source>
</evidence>
<dbReference type="CDD" id="cd00340">
    <property type="entry name" value="GSH_Peroxidase"/>
    <property type="match status" value="1"/>
</dbReference>
<evidence type="ECO:0000313" key="6">
    <source>
        <dbReference type="EMBL" id="KAG2512949.1"/>
    </source>
</evidence>
<evidence type="ECO:0000256" key="2">
    <source>
        <dbReference type="ARBA" id="ARBA00022559"/>
    </source>
</evidence>
<evidence type="ECO:0000256" key="5">
    <source>
        <dbReference type="SAM" id="MobiDB-lite"/>
    </source>
</evidence>
<dbReference type="GO" id="GO:0004601">
    <property type="term" value="F:peroxidase activity"/>
    <property type="evidence" value="ECO:0007669"/>
    <property type="project" value="UniProtKB-KW"/>
</dbReference>
<dbReference type="PANTHER" id="PTHR11592:SF78">
    <property type="entry name" value="GLUTATHIONE PEROXIDASE"/>
    <property type="match status" value="1"/>
</dbReference>
<dbReference type="Proteomes" id="UP000785171">
    <property type="component" value="Unassembled WGS sequence"/>
</dbReference>
<dbReference type="SUPFAM" id="SSF52833">
    <property type="entry name" value="Thioredoxin-like"/>
    <property type="match status" value="1"/>
</dbReference>
<dbReference type="GO" id="GO:0034599">
    <property type="term" value="P:cellular response to oxidative stress"/>
    <property type="evidence" value="ECO:0007669"/>
    <property type="project" value="TreeGrafter"/>
</dbReference>
<dbReference type="AlphaFoldDB" id="A0A3R7FXB9"/>
<organism evidence="7 10">
    <name type="scientific">Phytophthora kernoviae</name>
    <dbReference type="NCBI Taxonomy" id="325452"/>
    <lineage>
        <taxon>Eukaryota</taxon>
        <taxon>Sar</taxon>
        <taxon>Stramenopiles</taxon>
        <taxon>Oomycota</taxon>
        <taxon>Peronosporomycetes</taxon>
        <taxon>Peronosporales</taxon>
        <taxon>Peronosporaceae</taxon>
        <taxon>Phytophthora</taxon>
    </lineage>
</organism>
<keyword evidence="9" id="KW-1185">Reference proteome</keyword>
<reference evidence="6" key="3">
    <citation type="submission" date="2020-06" db="EMBL/GenBank/DDBJ databases">
        <authorList>
            <person name="Studholme D.J."/>
        </authorList>
    </citation>
    <scope>NUCLEOTIDE SEQUENCE</scope>
    <source>
        <strain evidence="6">NZFS 2646</strain>
    </source>
</reference>
<dbReference type="EMBL" id="JPWV03000393">
    <property type="protein sequence ID" value="KAG2512949.1"/>
    <property type="molecule type" value="Genomic_DNA"/>
</dbReference>
<dbReference type="FunFam" id="3.40.30.10:FF:000301">
    <property type="entry name" value="Glutathione peroxidase"/>
    <property type="match status" value="1"/>
</dbReference>
<evidence type="ECO:0000313" key="8">
    <source>
        <dbReference type="EMBL" id="RLN75238.1"/>
    </source>
</evidence>
<dbReference type="Gene3D" id="3.40.30.10">
    <property type="entry name" value="Glutaredoxin"/>
    <property type="match status" value="1"/>
</dbReference>
<dbReference type="PRINTS" id="PR01011">
    <property type="entry name" value="GLUTPROXDASE"/>
</dbReference>
<sequence length="223" mass="25269">MYNTTLDWTSRHFASSRSFVPFLRFATIQPPGGQLTPQDFRFKALLVVNTASKCSHAMQLKGMQALHEKYNERGLIVLAVPSNDFAGQEPGPADEILGKYTSDKFGVTFPIAEKAVVSGDQAHPFFKRIADKYSASVAPTWNFDKFLVDHRGDMRAVFPNDTDPLLPEVVAEIEEVLNELPRALSADQELVDEDEDEDDFDYEEDEEDEDEDEDEEDEEGERR</sequence>
<evidence type="ECO:0000256" key="1">
    <source>
        <dbReference type="ARBA" id="ARBA00006926"/>
    </source>
</evidence>
<comment type="similarity">
    <text evidence="1 4">Belongs to the glutathione peroxidase family.</text>
</comment>
<dbReference type="Pfam" id="PF00255">
    <property type="entry name" value="GSHPx"/>
    <property type="match status" value="1"/>
</dbReference>
<reference evidence="9 10" key="2">
    <citation type="submission" date="2018-07" db="EMBL/GenBank/DDBJ databases">
        <title>Genome sequencing of oomycete isolates from Chile give support for New Zealand origin for Phytophthora kernoviae and make available the first Nothophytophthora sp. genome.</title>
        <authorList>
            <person name="Studholme D.J."/>
            <person name="Sanfuentes E."/>
            <person name="Panda P."/>
            <person name="Hill R."/>
            <person name="Sambles C."/>
            <person name="Grant M."/>
            <person name="Williams N.M."/>
            <person name="Mcdougal R.L."/>
        </authorList>
    </citation>
    <scope>NUCLEOTIDE SEQUENCE [LARGE SCALE GENOMIC DNA]</scope>
    <source>
        <strain evidence="7">Chile2</strain>
        <strain evidence="8">Chile4</strain>
    </source>
</reference>
<dbReference type="Proteomes" id="UP000285883">
    <property type="component" value="Unassembled WGS sequence"/>
</dbReference>
<gene>
    <name evidence="7" type="ORF">BBI17_008212</name>
    <name evidence="8" type="ORF">BBO99_00008472</name>
    <name evidence="6" type="ORF">JM16_008001</name>
</gene>
<feature type="region of interest" description="Disordered" evidence="5">
    <location>
        <begin position="181"/>
        <end position="223"/>
    </location>
</feature>
<dbReference type="STRING" id="325452.A0A3R7FXB9"/>
<keyword evidence="3 4" id="KW-0560">Oxidoreductase</keyword>
<dbReference type="EMBL" id="MAYM02002019">
    <property type="protein sequence ID" value="RLN06111.1"/>
    <property type="molecule type" value="Genomic_DNA"/>
</dbReference>
<accession>A0A3R7FXB9</accession>
<dbReference type="InterPro" id="IPR036249">
    <property type="entry name" value="Thioredoxin-like_sf"/>
</dbReference>
<dbReference type="InterPro" id="IPR000889">
    <property type="entry name" value="Glutathione_peroxidase"/>
</dbReference>
<reference evidence="6" key="1">
    <citation type="journal article" date="2015" name="Genom Data">
        <title>Genome sequences of six Phytophthora species associated with forests in New Zealand.</title>
        <authorList>
            <person name="Studholme D.J."/>
            <person name="McDougal R.L."/>
            <person name="Sambles C."/>
            <person name="Hansen E."/>
            <person name="Hardy G."/>
            <person name="Grant M."/>
            <person name="Ganley R.J."/>
            <person name="Williams N.M."/>
        </authorList>
    </citation>
    <scope>NUCLEOTIDE SEQUENCE</scope>
    <source>
        <strain evidence="6">NZFS 2646</strain>
    </source>
</reference>
<comment type="caution">
    <text evidence="7">The sequence shown here is derived from an EMBL/GenBank/DDBJ whole genome shotgun (WGS) entry which is preliminary data.</text>
</comment>
<evidence type="ECO:0000313" key="9">
    <source>
        <dbReference type="Proteomes" id="UP000285624"/>
    </source>
</evidence>
<keyword evidence="2 4" id="KW-0575">Peroxidase</keyword>
<protein>
    <recommendedName>
        <fullName evidence="4">Glutathione peroxidase</fullName>
    </recommendedName>
</protein>
<evidence type="ECO:0000313" key="7">
    <source>
        <dbReference type="EMBL" id="RLN06111.1"/>
    </source>
</evidence>